<feature type="compositionally biased region" description="Polar residues" evidence="1">
    <location>
        <begin position="352"/>
        <end position="378"/>
    </location>
</feature>
<feature type="region of interest" description="Disordered" evidence="1">
    <location>
        <begin position="352"/>
        <end position="393"/>
    </location>
</feature>
<feature type="compositionally biased region" description="Low complexity" evidence="1">
    <location>
        <begin position="267"/>
        <end position="277"/>
    </location>
</feature>
<evidence type="ECO:0000313" key="4">
    <source>
        <dbReference type="Proteomes" id="UP000028545"/>
    </source>
</evidence>
<evidence type="ECO:0000256" key="1">
    <source>
        <dbReference type="SAM" id="MobiDB-lite"/>
    </source>
</evidence>
<organism evidence="3 4">
    <name type="scientific">Pseudallescheria apiosperma</name>
    <name type="common">Scedosporium apiospermum</name>
    <dbReference type="NCBI Taxonomy" id="563466"/>
    <lineage>
        <taxon>Eukaryota</taxon>
        <taxon>Fungi</taxon>
        <taxon>Dikarya</taxon>
        <taxon>Ascomycota</taxon>
        <taxon>Pezizomycotina</taxon>
        <taxon>Sordariomycetes</taxon>
        <taxon>Hypocreomycetidae</taxon>
        <taxon>Microascales</taxon>
        <taxon>Microascaceae</taxon>
        <taxon>Scedosporium</taxon>
    </lineage>
</organism>
<feature type="region of interest" description="Disordered" evidence="1">
    <location>
        <begin position="221"/>
        <end position="295"/>
    </location>
</feature>
<feature type="chain" id="PRO_5001775412" evidence="2">
    <location>
        <begin position="20"/>
        <end position="497"/>
    </location>
</feature>
<accession>A0A084G684</accession>
<keyword evidence="2" id="KW-0732">Signal</keyword>
<reference evidence="3 4" key="1">
    <citation type="journal article" date="2014" name="Genome Announc.">
        <title>Draft genome sequence of the pathogenic fungus Scedosporium apiospermum.</title>
        <authorList>
            <person name="Vandeputte P."/>
            <person name="Ghamrawi S."/>
            <person name="Rechenmann M."/>
            <person name="Iltis A."/>
            <person name="Giraud S."/>
            <person name="Fleury M."/>
            <person name="Thornton C."/>
            <person name="Delhaes L."/>
            <person name="Meyer W."/>
            <person name="Papon N."/>
            <person name="Bouchara J.P."/>
        </authorList>
    </citation>
    <scope>NUCLEOTIDE SEQUENCE [LARGE SCALE GENOMIC DNA]</scope>
    <source>
        <strain evidence="3 4">IHEM 14462</strain>
    </source>
</reference>
<dbReference type="HOGENOM" id="CLU_548778_0_0_1"/>
<sequence length="497" mass="53683">MKLLIPISALAALSGIVQAHCTGCPPELPHPTVTDDSLKSEGKGNQNAGPYQPVEDDDSIKSEGKEHQDAGPYQPVADDDAETSHDEDHYLLIRSDRFQPWVDGVFAACAEHQRSALTCSYRDISRNKDILDCACALDFECTNDGSDSRVVRKANPRIKEDFLDCMSLCSCSSGKDIGKSEAHRPRQIVPEPIPFPRPAPPAHDGPHGHHTRVPFPNISGSPMGHGPVNSGTSDCPDEMTQRYSVPRPTPIPESTVMLSVTTEDETASATSSSPTEDSYPDLPTEIGHDWPTSAFDPVPISLRTRLPFGPGADKDVPIPSEGPAKATARGHIHKPCGHTTIYTTVLRTVSSNHPNGKASDSSTTFTPHPTRHSFTTIYSKDKPDPKPTPAAPKPAINPWAKVTCLAETEGVCEDEFACLADGTGLVLRDDSWIHNSATGLEVATRYCKLACFCDNEPNQPIIYTSMVGDVTLTASPESESGRPFFSGRIPFSGDHHH</sequence>
<name>A0A084G684_PSEDA</name>
<feature type="region of interest" description="Disordered" evidence="1">
    <location>
        <begin position="27"/>
        <end position="84"/>
    </location>
</feature>
<evidence type="ECO:0000256" key="2">
    <source>
        <dbReference type="SAM" id="SignalP"/>
    </source>
</evidence>
<dbReference type="AlphaFoldDB" id="A0A084G684"/>
<feature type="region of interest" description="Disordered" evidence="1">
    <location>
        <begin position="476"/>
        <end position="497"/>
    </location>
</feature>
<dbReference type="RefSeq" id="XP_016642645.1">
    <property type="nucleotide sequence ID" value="XM_016787630.1"/>
</dbReference>
<dbReference type="KEGG" id="sapo:SAPIO_CDS5273"/>
<dbReference type="EMBL" id="JOWA01000098">
    <property type="protein sequence ID" value="KEZ42846.1"/>
    <property type="molecule type" value="Genomic_DNA"/>
</dbReference>
<dbReference type="VEuPathDB" id="FungiDB:SAPIO_CDS5273"/>
<protein>
    <submittedName>
        <fullName evidence="3">Uncharacterized protein</fullName>
    </submittedName>
</protein>
<comment type="caution">
    <text evidence="3">The sequence shown here is derived from an EMBL/GenBank/DDBJ whole genome shotgun (WGS) entry which is preliminary data.</text>
</comment>
<gene>
    <name evidence="3" type="ORF">SAPIO_CDS5273</name>
</gene>
<dbReference type="Proteomes" id="UP000028545">
    <property type="component" value="Unassembled WGS sequence"/>
</dbReference>
<feature type="compositionally biased region" description="Basic and acidic residues" evidence="1">
    <location>
        <begin position="59"/>
        <end position="69"/>
    </location>
</feature>
<evidence type="ECO:0000313" key="3">
    <source>
        <dbReference type="EMBL" id="KEZ42846.1"/>
    </source>
</evidence>
<feature type="signal peptide" evidence="2">
    <location>
        <begin position="1"/>
        <end position="19"/>
    </location>
</feature>
<keyword evidence="4" id="KW-1185">Reference proteome</keyword>
<proteinExistence type="predicted"/>
<dbReference type="GeneID" id="27724345"/>